<accession>A0A561PW08</accession>
<evidence type="ECO:0000313" key="2">
    <source>
        <dbReference type="Proteomes" id="UP000320811"/>
    </source>
</evidence>
<dbReference type="RefSeq" id="WP_145665628.1">
    <property type="nucleotide sequence ID" value="NZ_VIWO01000002.1"/>
</dbReference>
<dbReference type="OrthoDB" id="657576at2"/>
<reference evidence="1 2" key="1">
    <citation type="submission" date="2019-06" db="EMBL/GenBank/DDBJ databases">
        <title>Sorghum-associated microbial communities from plants grown in Nebraska, USA.</title>
        <authorList>
            <person name="Schachtman D."/>
        </authorList>
    </citation>
    <scope>NUCLEOTIDE SEQUENCE [LARGE SCALE GENOMIC DNA]</scope>
    <source>
        <strain evidence="1 2">1209</strain>
    </source>
</reference>
<protein>
    <submittedName>
        <fullName evidence="1">Uncharacterized protein</fullName>
    </submittedName>
</protein>
<comment type="caution">
    <text evidence="1">The sequence shown here is derived from an EMBL/GenBank/DDBJ whole genome shotgun (WGS) entry which is preliminary data.</text>
</comment>
<gene>
    <name evidence="1" type="ORF">FHW36_10271</name>
</gene>
<proteinExistence type="predicted"/>
<dbReference type="EMBL" id="VIWO01000002">
    <property type="protein sequence ID" value="TWF42316.1"/>
    <property type="molecule type" value="Genomic_DNA"/>
</dbReference>
<dbReference type="Proteomes" id="UP000320811">
    <property type="component" value="Unassembled WGS sequence"/>
</dbReference>
<dbReference type="AlphaFoldDB" id="A0A561PW08"/>
<sequence length="270" mass="31319">MSFRTIIKRILWGLLAFLLVFISFAIYMGITTPVPGGKRMTRAELAQQADSIQYAQKLARDSAWQAWRANQDSLKHVHNWSYDTITDRMSPRKEYTATVFALDEVSLPPTEVKEEEVTTTTSATSRNRYRGYWPYRDASSRRRYTRMDIKTTTTQRTHSRYIQNSATVYLELHKKSSGRTQIMMETTEGAFSPEYATGRSSIRVRFDNRPATWFATTGSVDHDPSVLFLQQEASFIRQIKRAKSMLIEVAFLNNGLLVLEFDVHKLKWNY</sequence>
<evidence type="ECO:0000313" key="1">
    <source>
        <dbReference type="EMBL" id="TWF42316.1"/>
    </source>
</evidence>
<organism evidence="1 2">
    <name type="scientific">Chitinophaga polysaccharea</name>
    <dbReference type="NCBI Taxonomy" id="1293035"/>
    <lineage>
        <taxon>Bacteria</taxon>
        <taxon>Pseudomonadati</taxon>
        <taxon>Bacteroidota</taxon>
        <taxon>Chitinophagia</taxon>
        <taxon>Chitinophagales</taxon>
        <taxon>Chitinophagaceae</taxon>
        <taxon>Chitinophaga</taxon>
    </lineage>
</organism>
<name>A0A561PW08_9BACT</name>
<keyword evidence="2" id="KW-1185">Reference proteome</keyword>